<reference evidence="2" key="1">
    <citation type="submission" date="2020-02" db="EMBL/GenBank/DDBJ databases">
        <authorList>
            <person name="Meier V. D."/>
        </authorList>
    </citation>
    <scope>NUCLEOTIDE SEQUENCE</scope>
    <source>
        <strain evidence="2">AVDCRST_MAG34</strain>
    </source>
</reference>
<accession>A0A6J4LK88</accession>
<evidence type="ECO:0000313" key="2">
    <source>
        <dbReference type="EMBL" id="CAA9334644.1"/>
    </source>
</evidence>
<dbReference type="AlphaFoldDB" id="A0A6J4LK88"/>
<evidence type="ECO:0000259" key="1">
    <source>
        <dbReference type="Pfam" id="PF13224"/>
    </source>
</evidence>
<dbReference type="Pfam" id="PF13224">
    <property type="entry name" value="DUF4032"/>
    <property type="match status" value="1"/>
</dbReference>
<gene>
    <name evidence="2" type="ORF">AVDCRST_MAG34-608</name>
</gene>
<dbReference type="EMBL" id="CADCUI010000012">
    <property type="protein sequence ID" value="CAA9334644.1"/>
    <property type="molecule type" value="Genomic_DNA"/>
</dbReference>
<dbReference type="Pfam" id="PF06293">
    <property type="entry name" value="Kdo"/>
    <property type="match status" value="1"/>
</dbReference>
<proteinExistence type="predicted"/>
<protein>
    <submittedName>
        <fullName evidence="2">Chromosome segregation ATPases</fullName>
    </submittedName>
</protein>
<dbReference type="InterPro" id="IPR011009">
    <property type="entry name" value="Kinase-like_dom_sf"/>
</dbReference>
<dbReference type="SUPFAM" id="SSF56112">
    <property type="entry name" value="Protein kinase-like (PK-like)"/>
    <property type="match status" value="1"/>
</dbReference>
<dbReference type="InterPro" id="IPR025111">
    <property type="entry name" value="DUF4032"/>
</dbReference>
<name>A0A6J4LK88_9ACTN</name>
<feature type="domain" description="DUF4032" evidence="1">
    <location>
        <begin position="229"/>
        <end position="390"/>
    </location>
</feature>
<sequence length="411" mass="47128">MALRILATQPNPELMRLPWDLPLEEWGEEHVIPLPRGLSRHVVRFVRVGTHTCAVKETDELIARREYHLLRDLRKIGMPTVVPQAVVTGRKDRDGEWLPSALVTRHLRFSLPYRALFSRGMRADSLPSLMDALVVLLVRLHLSGFYWGDVSLSNALFRRSAGEFAAYLVDAETGELKPSLSDQQRHYDLTVARENVYGELLDLQAGELLEQHIDPAEVVELLGERYSALWDEVTGEEEFHADETWRIERWMERLNNLGFDIEELDIVAEPEGSRVRLQPRVVEAGHHSRELRTLTGLDTEEAQARRMLNDIARYTAHLGLGQEKREVAAHRWLTDIYEPLVAMIPRNLRGRLEPAEVYHEVLVHRWFLSERAGHEVDIFETARDYIDAVLSGKPDEVLATAVDDPDVLMAE</sequence>
<organism evidence="2">
    <name type="scientific">uncultured Nocardioidaceae bacterium</name>
    <dbReference type="NCBI Taxonomy" id="253824"/>
    <lineage>
        <taxon>Bacteria</taxon>
        <taxon>Bacillati</taxon>
        <taxon>Actinomycetota</taxon>
        <taxon>Actinomycetes</taxon>
        <taxon>Propionibacteriales</taxon>
        <taxon>Nocardioidaceae</taxon>
        <taxon>environmental samples</taxon>
    </lineage>
</organism>